<comment type="caution">
    <text evidence="1">The sequence shown here is derived from an EMBL/GenBank/DDBJ whole genome shotgun (WGS) entry which is preliminary data.</text>
</comment>
<protein>
    <submittedName>
        <fullName evidence="1">Uncharacterized protein</fullName>
    </submittedName>
</protein>
<gene>
    <name evidence="1" type="ORF">CWE07_14030</name>
</gene>
<dbReference type="RefSeq" id="WP_111570558.1">
    <property type="nucleotide sequence ID" value="NZ_PIPK01000021.1"/>
</dbReference>
<name>A0ABY0BN56_9GAMM</name>
<evidence type="ECO:0000313" key="2">
    <source>
        <dbReference type="Proteomes" id="UP000287865"/>
    </source>
</evidence>
<reference evidence="1 2" key="1">
    <citation type="journal article" date="2018" name="Front. Microbiol.">
        <title>Genome-Based Analysis Reveals the Taxonomy and Diversity of the Family Idiomarinaceae.</title>
        <authorList>
            <person name="Liu Y."/>
            <person name="Lai Q."/>
            <person name="Shao Z."/>
        </authorList>
    </citation>
    <scope>NUCLEOTIDE SEQUENCE [LARGE SCALE GENOMIC DNA]</scope>
    <source>
        <strain evidence="1 2">CF12-14</strain>
    </source>
</reference>
<sequence>MLFVSGAWRPLDLVKAEWEIPDQRVKKGKGIVILLPSQAVEWFHMLKARSYGPDYVLPA</sequence>
<dbReference type="Proteomes" id="UP000287865">
    <property type="component" value="Unassembled WGS sequence"/>
</dbReference>
<proteinExistence type="predicted"/>
<dbReference type="EMBL" id="PIPK01000021">
    <property type="protein sequence ID" value="RUO18327.1"/>
    <property type="molecule type" value="Genomic_DNA"/>
</dbReference>
<evidence type="ECO:0000313" key="1">
    <source>
        <dbReference type="EMBL" id="RUO18327.1"/>
    </source>
</evidence>
<keyword evidence="2" id="KW-1185">Reference proteome</keyword>
<organism evidence="1 2">
    <name type="scientific">Aliidiomarina maris</name>
    <dbReference type="NCBI Taxonomy" id="531312"/>
    <lineage>
        <taxon>Bacteria</taxon>
        <taxon>Pseudomonadati</taxon>
        <taxon>Pseudomonadota</taxon>
        <taxon>Gammaproteobacteria</taxon>
        <taxon>Alteromonadales</taxon>
        <taxon>Idiomarinaceae</taxon>
        <taxon>Aliidiomarina</taxon>
    </lineage>
</organism>
<accession>A0ABY0BN56</accession>